<sequence>MAFFYDNSVIGAIQKIFRRPSDAAMWLFTGMIVIGTFYTILGPAPGPGPNAKRRR</sequence>
<proteinExistence type="predicted"/>
<evidence type="ECO:0000313" key="2">
    <source>
        <dbReference type="EMBL" id="SCU93016.1"/>
    </source>
</evidence>
<dbReference type="EMBL" id="LT598457">
    <property type="protein sequence ID" value="SCU93016.1"/>
    <property type="molecule type" value="Genomic_DNA"/>
</dbReference>
<reference evidence="3" key="1">
    <citation type="submission" date="2016-03" db="EMBL/GenBank/DDBJ databases">
        <authorList>
            <person name="Devillers H."/>
        </authorList>
    </citation>
    <scope>NUCLEOTIDE SEQUENCE [LARGE SCALE GENOMIC DNA]</scope>
</reference>
<organism evidence="2 3">
    <name type="scientific">Lachancea dasiensis</name>
    <dbReference type="NCBI Taxonomy" id="1072105"/>
    <lineage>
        <taxon>Eukaryota</taxon>
        <taxon>Fungi</taxon>
        <taxon>Dikarya</taxon>
        <taxon>Ascomycota</taxon>
        <taxon>Saccharomycotina</taxon>
        <taxon>Saccharomycetes</taxon>
        <taxon>Saccharomycetales</taxon>
        <taxon>Saccharomycetaceae</taxon>
        <taxon>Lachancea</taxon>
    </lineage>
</organism>
<keyword evidence="1" id="KW-1133">Transmembrane helix</keyword>
<keyword evidence="1" id="KW-0472">Membrane</keyword>
<protein>
    <submittedName>
        <fullName evidence="2">LADA_0G00892g1_1</fullName>
    </submittedName>
</protein>
<evidence type="ECO:0000313" key="3">
    <source>
        <dbReference type="Proteomes" id="UP000190274"/>
    </source>
</evidence>
<keyword evidence="3" id="KW-1185">Reference proteome</keyword>
<keyword evidence="1" id="KW-0812">Transmembrane</keyword>
<evidence type="ECO:0000256" key="1">
    <source>
        <dbReference type="SAM" id="Phobius"/>
    </source>
</evidence>
<name>A0A1G4JQG6_9SACH</name>
<dbReference type="AlphaFoldDB" id="A0A1G4JQG6"/>
<dbReference type="OrthoDB" id="4030176at2759"/>
<feature type="transmembrane region" description="Helical" evidence="1">
    <location>
        <begin position="23"/>
        <end position="41"/>
    </location>
</feature>
<accession>A0A1G4JQG6</accession>
<gene>
    <name evidence="2" type="ORF">LADA_0G00892G</name>
</gene>
<dbReference type="Proteomes" id="UP000190274">
    <property type="component" value="Chromosome G"/>
</dbReference>